<feature type="binding site" evidence="14">
    <location>
        <begin position="145"/>
        <end position="147"/>
    </location>
    <ligand>
        <name>FAD</name>
        <dbReference type="ChEBI" id="CHEBI:57692"/>
    </ligand>
</feature>
<proteinExistence type="inferred from homology"/>
<dbReference type="GO" id="GO:0006103">
    <property type="term" value="P:2-oxoglutarate metabolic process"/>
    <property type="evidence" value="ECO:0007669"/>
    <property type="project" value="TreeGrafter"/>
</dbReference>
<evidence type="ECO:0000259" key="18">
    <source>
        <dbReference type="Pfam" id="PF07992"/>
    </source>
</evidence>
<evidence type="ECO:0000313" key="19">
    <source>
        <dbReference type="EMBL" id="OLR56441.1"/>
    </source>
</evidence>
<evidence type="ECO:0000256" key="6">
    <source>
        <dbReference type="ARBA" id="ARBA00022630"/>
    </source>
</evidence>
<evidence type="ECO:0000256" key="14">
    <source>
        <dbReference type="PIRSR" id="PIRSR000350-3"/>
    </source>
</evidence>
<dbReference type="InterPro" id="IPR001100">
    <property type="entry name" value="Pyr_nuc-diS_OxRdtase"/>
</dbReference>
<dbReference type="PIRSF" id="PIRSF000350">
    <property type="entry name" value="Mercury_reductase_MerA"/>
    <property type="match status" value="1"/>
</dbReference>
<reference evidence="19 20" key="1">
    <citation type="journal article" date="2016" name="Appl. Environ. Microbiol.">
        <title>Function and Phylogeny of Bacterial Butyryl Coenzyme A:Acetate Transferases and Their Diversity in the Proximal Colon of Swine.</title>
        <authorList>
            <person name="Trachsel J."/>
            <person name="Bayles D.O."/>
            <person name="Looft T."/>
            <person name="Levine U.Y."/>
            <person name="Allen H.K."/>
        </authorList>
    </citation>
    <scope>NUCLEOTIDE SEQUENCE [LARGE SCALE GENOMIC DNA]</scope>
    <source>
        <strain evidence="19 20">68-3-10</strain>
    </source>
</reference>
<feature type="binding site" evidence="14">
    <location>
        <position position="318"/>
    </location>
    <ligand>
        <name>FAD</name>
        <dbReference type="ChEBI" id="CHEBI:57692"/>
    </ligand>
</feature>
<sequence length="462" mass="49488">MEKYDLIIIGAGPGGYEAAIDAAKTYKMKVALIENRQLGGTCLNRGCIPTKTLLHTAALYHEIKAHGEELGLTGTDGDGFDLEKIQERKNAVLDQLRGGIAMLMKTNKVTVYNGTGTVLDKGRVRVELTDGGTEELEGTNIMIATGSVPSLPPIPGADQEGVVTSDQMLEWNRPLNSLLIVGGGVIGCEFASVFSSLGVKVTIVEALDRIIANMDKEIGQNLKMLMKRVKGIDVHTKSTVTEIRKSEDGMVCCFTEKDKPMEVTADLILISIGRRAYTEGLFSEESSKEIRTMKMEKGRILVDSHFRTSVPGIYAIGDVIGGIQLAHVATAEGRSAVAAMNGAEPPVDMNTIPSCIYTNPEIASVGISAEHAKAQGIEIVSQKYPMGGNGKSILSLQKRGFIKVIADAGTHKILGAQMMCARATDMISQFSQAIVSGLTLEDMAKTIYPHPTFSEGIGEALK</sequence>
<dbReference type="InterPro" id="IPR036188">
    <property type="entry name" value="FAD/NAD-bd_sf"/>
</dbReference>
<comment type="catalytic activity">
    <reaction evidence="12 16">
        <text>N(6)-[(R)-dihydrolipoyl]-L-lysyl-[protein] + NAD(+) = N(6)-[(R)-lipoyl]-L-lysyl-[protein] + NADH + H(+)</text>
        <dbReference type="Rhea" id="RHEA:15045"/>
        <dbReference type="Rhea" id="RHEA-COMP:10474"/>
        <dbReference type="Rhea" id="RHEA-COMP:10475"/>
        <dbReference type="ChEBI" id="CHEBI:15378"/>
        <dbReference type="ChEBI" id="CHEBI:57540"/>
        <dbReference type="ChEBI" id="CHEBI:57945"/>
        <dbReference type="ChEBI" id="CHEBI:83099"/>
        <dbReference type="ChEBI" id="CHEBI:83100"/>
        <dbReference type="EC" id="1.8.1.4"/>
    </reaction>
</comment>
<feature type="binding site" evidence="14">
    <location>
        <position position="116"/>
    </location>
    <ligand>
        <name>FAD</name>
        <dbReference type="ChEBI" id="CHEBI:57692"/>
    </ligand>
</feature>
<evidence type="ECO:0000256" key="13">
    <source>
        <dbReference type="PIRSR" id="PIRSR000350-2"/>
    </source>
</evidence>
<evidence type="ECO:0000256" key="3">
    <source>
        <dbReference type="ARBA" id="ARBA00012608"/>
    </source>
</evidence>
<keyword evidence="14" id="KW-0547">Nucleotide-binding</keyword>
<keyword evidence="10" id="KW-1015">Disulfide bond</keyword>
<dbReference type="GO" id="GO:0005737">
    <property type="term" value="C:cytoplasm"/>
    <property type="evidence" value="ECO:0007669"/>
    <property type="project" value="UniProtKB-SubCell"/>
</dbReference>
<evidence type="ECO:0000256" key="16">
    <source>
        <dbReference type="RuleBase" id="RU003692"/>
    </source>
</evidence>
<keyword evidence="7 14" id="KW-0274">FAD</keyword>
<evidence type="ECO:0000256" key="7">
    <source>
        <dbReference type="ARBA" id="ARBA00022827"/>
    </source>
</evidence>
<evidence type="ECO:0000256" key="2">
    <source>
        <dbReference type="ARBA" id="ARBA00007532"/>
    </source>
</evidence>
<dbReference type="PANTHER" id="PTHR22912">
    <property type="entry name" value="DISULFIDE OXIDOREDUCTASE"/>
    <property type="match status" value="1"/>
</dbReference>
<dbReference type="PRINTS" id="PR00411">
    <property type="entry name" value="PNDRDTASEI"/>
</dbReference>
<keyword evidence="6 16" id="KW-0285">Flavoprotein</keyword>
<gene>
    <name evidence="19" type="ORF">BHK98_10375</name>
</gene>
<keyword evidence="5" id="KW-0963">Cytoplasm</keyword>
<dbReference type="InterPro" id="IPR023753">
    <property type="entry name" value="FAD/NAD-binding_dom"/>
</dbReference>
<keyword evidence="9 14" id="KW-0520">NAD</keyword>
<dbReference type="OrthoDB" id="9807946at2"/>
<evidence type="ECO:0000313" key="20">
    <source>
        <dbReference type="Proteomes" id="UP000187404"/>
    </source>
</evidence>
<dbReference type="InterPro" id="IPR016156">
    <property type="entry name" value="FAD/NAD-linked_Rdtase_dimer_sf"/>
</dbReference>
<evidence type="ECO:0000256" key="10">
    <source>
        <dbReference type="ARBA" id="ARBA00023157"/>
    </source>
</evidence>
<accession>A0A1Q9JJV9</accession>
<name>A0A1Q9JJV9_9FIRM</name>
<dbReference type="GO" id="GO:0050660">
    <property type="term" value="F:flavin adenine dinucleotide binding"/>
    <property type="evidence" value="ECO:0007669"/>
    <property type="project" value="InterPro"/>
</dbReference>
<evidence type="ECO:0000256" key="15">
    <source>
        <dbReference type="PIRSR" id="PIRSR000350-4"/>
    </source>
</evidence>
<dbReference type="AlphaFoldDB" id="A0A1Q9JJV9"/>
<evidence type="ECO:0000256" key="5">
    <source>
        <dbReference type="ARBA" id="ARBA00022490"/>
    </source>
</evidence>
<dbReference type="InterPro" id="IPR006258">
    <property type="entry name" value="Lipoamide_DH"/>
</dbReference>
<dbReference type="Pfam" id="PF02852">
    <property type="entry name" value="Pyr_redox_dim"/>
    <property type="match status" value="1"/>
</dbReference>
<dbReference type="Pfam" id="PF07992">
    <property type="entry name" value="Pyr_redox_2"/>
    <property type="match status" value="1"/>
</dbReference>
<dbReference type="InterPro" id="IPR004099">
    <property type="entry name" value="Pyr_nucl-diS_OxRdtase_dimer"/>
</dbReference>
<dbReference type="PRINTS" id="PR00368">
    <property type="entry name" value="FADPNR"/>
</dbReference>
<evidence type="ECO:0000256" key="4">
    <source>
        <dbReference type="ARBA" id="ARBA00016961"/>
    </source>
</evidence>
<dbReference type="SUPFAM" id="SSF55424">
    <property type="entry name" value="FAD/NAD-linked reductases, dimerisation (C-terminal) domain"/>
    <property type="match status" value="1"/>
</dbReference>
<dbReference type="Gene3D" id="3.30.390.30">
    <property type="match status" value="1"/>
</dbReference>
<evidence type="ECO:0000256" key="8">
    <source>
        <dbReference type="ARBA" id="ARBA00023002"/>
    </source>
</evidence>
<evidence type="ECO:0000256" key="12">
    <source>
        <dbReference type="ARBA" id="ARBA00049187"/>
    </source>
</evidence>
<dbReference type="SUPFAM" id="SSF51905">
    <property type="entry name" value="FAD/NAD(P)-binding domain"/>
    <property type="match status" value="1"/>
</dbReference>
<dbReference type="NCBIfam" id="TIGR01350">
    <property type="entry name" value="lipoamide_DH"/>
    <property type="match status" value="1"/>
</dbReference>
<feature type="binding site" evidence="14">
    <location>
        <position position="273"/>
    </location>
    <ligand>
        <name>NAD(+)</name>
        <dbReference type="ChEBI" id="CHEBI:57540"/>
    </ligand>
</feature>
<dbReference type="EMBL" id="MJIE01000001">
    <property type="protein sequence ID" value="OLR56441.1"/>
    <property type="molecule type" value="Genomic_DNA"/>
</dbReference>
<organism evidence="19 20">
    <name type="scientific">Hornefia porci</name>
    <dbReference type="NCBI Taxonomy" id="2652292"/>
    <lineage>
        <taxon>Bacteria</taxon>
        <taxon>Bacillati</taxon>
        <taxon>Bacillota</taxon>
        <taxon>Clostridia</taxon>
        <taxon>Peptostreptococcales</taxon>
        <taxon>Anaerovoracaceae</taxon>
        <taxon>Hornefia</taxon>
    </lineage>
</organism>
<protein>
    <recommendedName>
        <fullName evidence="4 16">Dihydrolipoyl dehydrogenase</fullName>
        <ecNumber evidence="3 16">1.8.1.4</ecNumber>
    </recommendedName>
</protein>
<dbReference type="InterPro" id="IPR050151">
    <property type="entry name" value="Class-I_Pyr_Nuc-Dis_Oxidored"/>
</dbReference>
<dbReference type="RefSeq" id="WP_075714070.1">
    <property type="nucleotide sequence ID" value="NZ_MJIE01000001.1"/>
</dbReference>
<dbReference type="Proteomes" id="UP000187404">
    <property type="component" value="Unassembled WGS sequence"/>
</dbReference>
<feature type="binding site" evidence="14">
    <location>
        <begin position="182"/>
        <end position="189"/>
    </location>
    <ligand>
        <name>NAD(+)</name>
        <dbReference type="ChEBI" id="CHEBI:57540"/>
    </ligand>
</feature>
<feature type="binding site" evidence="14">
    <location>
        <position position="51"/>
    </location>
    <ligand>
        <name>FAD</name>
        <dbReference type="ChEBI" id="CHEBI:57692"/>
    </ligand>
</feature>
<comment type="similarity">
    <text evidence="2 16">Belongs to the class-I pyridine nucleotide-disulfide oxidoreductase family.</text>
</comment>
<dbReference type="EC" id="1.8.1.4" evidence="3 16"/>
<comment type="miscellaneous">
    <text evidence="16">The active site is a redox-active disulfide bond.</text>
</comment>
<dbReference type="PROSITE" id="PS00076">
    <property type="entry name" value="PYRIDINE_REDOX_1"/>
    <property type="match status" value="1"/>
</dbReference>
<keyword evidence="20" id="KW-1185">Reference proteome</keyword>
<keyword evidence="11 16" id="KW-0676">Redox-active center</keyword>
<evidence type="ECO:0000256" key="1">
    <source>
        <dbReference type="ARBA" id="ARBA00004496"/>
    </source>
</evidence>
<comment type="caution">
    <text evidence="19">The sequence shown here is derived from an EMBL/GenBank/DDBJ whole genome shotgun (WGS) entry which is preliminary data.</text>
</comment>
<dbReference type="InterPro" id="IPR012999">
    <property type="entry name" value="Pyr_OxRdtase_I_AS"/>
</dbReference>
<feature type="domain" description="Pyridine nucleotide-disulphide oxidoreductase dimerisation" evidence="17">
    <location>
        <begin position="352"/>
        <end position="460"/>
    </location>
</feature>
<feature type="domain" description="FAD/NAD(P)-binding" evidence="18">
    <location>
        <begin position="4"/>
        <end position="333"/>
    </location>
</feature>
<evidence type="ECO:0000259" key="17">
    <source>
        <dbReference type="Pfam" id="PF02852"/>
    </source>
</evidence>
<feature type="binding site" evidence="14">
    <location>
        <position position="205"/>
    </location>
    <ligand>
        <name>NAD(+)</name>
        <dbReference type="ChEBI" id="CHEBI:57540"/>
    </ligand>
</feature>
<comment type="cofactor">
    <cofactor evidence="14 16">
        <name>FAD</name>
        <dbReference type="ChEBI" id="CHEBI:57692"/>
    </cofactor>
    <text evidence="14 16">Binds 1 FAD per subunit.</text>
</comment>
<dbReference type="PANTHER" id="PTHR22912:SF217">
    <property type="entry name" value="DIHYDROLIPOYL DEHYDROGENASE"/>
    <property type="match status" value="1"/>
</dbReference>
<dbReference type="Gene3D" id="3.50.50.60">
    <property type="entry name" value="FAD/NAD(P)-binding domain"/>
    <property type="match status" value="2"/>
</dbReference>
<keyword evidence="8 16" id="KW-0560">Oxidoreductase</keyword>
<evidence type="ECO:0000256" key="11">
    <source>
        <dbReference type="ARBA" id="ARBA00023284"/>
    </source>
</evidence>
<dbReference type="STRING" id="1261640.BHK98_10375"/>
<dbReference type="FunFam" id="3.30.390.30:FF:000001">
    <property type="entry name" value="Dihydrolipoyl dehydrogenase"/>
    <property type="match status" value="1"/>
</dbReference>
<dbReference type="GO" id="GO:0004148">
    <property type="term" value="F:dihydrolipoyl dehydrogenase (NADH) activity"/>
    <property type="evidence" value="ECO:0007669"/>
    <property type="project" value="UniProtKB-EC"/>
</dbReference>
<feature type="active site" description="Proton acceptor" evidence="13">
    <location>
        <position position="450"/>
    </location>
</feature>
<comment type="subcellular location">
    <subcellularLocation>
        <location evidence="1">Cytoplasm</location>
    </subcellularLocation>
</comment>
<feature type="disulfide bond" description="Redox-active" evidence="15">
    <location>
        <begin position="42"/>
        <end position="47"/>
    </location>
</feature>
<evidence type="ECO:0000256" key="9">
    <source>
        <dbReference type="ARBA" id="ARBA00023027"/>
    </source>
</evidence>